<dbReference type="PROSITE" id="PS51375">
    <property type="entry name" value="PPR"/>
    <property type="match status" value="2"/>
</dbReference>
<evidence type="ECO:0000313" key="7">
    <source>
        <dbReference type="EMBL" id="KAK8913780.1"/>
    </source>
</evidence>
<protein>
    <submittedName>
        <fullName evidence="7">Pentatricopeptide repeat-containing protein</fullName>
    </submittedName>
</protein>
<evidence type="ECO:0000256" key="4">
    <source>
        <dbReference type="ARBA" id="ARBA00022946"/>
    </source>
</evidence>
<proteinExistence type="inferred from homology"/>
<dbReference type="GO" id="GO:0003729">
    <property type="term" value="F:mRNA binding"/>
    <property type="evidence" value="ECO:0007669"/>
    <property type="project" value="UniProtKB-ARBA"/>
</dbReference>
<dbReference type="SUPFAM" id="SSF48452">
    <property type="entry name" value="TPR-like"/>
    <property type="match status" value="1"/>
</dbReference>
<dbReference type="NCBIfam" id="TIGR00756">
    <property type="entry name" value="PPR"/>
    <property type="match status" value="2"/>
</dbReference>
<dbReference type="PANTHER" id="PTHR45717">
    <property type="entry name" value="OS12G0527900 PROTEIN"/>
    <property type="match status" value="1"/>
</dbReference>
<feature type="repeat" description="PPR" evidence="6">
    <location>
        <begin position="177"/>
        <end position="211"/>
    </location>
</feature>
<evidence type="ECO:0000313" key="8">
    <source>
        <dbReference type="Proteomes" id="UP001418222"/>
    </source>
</evidence>
<keyword evidence="4" id="KW-0809">Transit peptide</keyword>
<keyword evidence="8" id="KW-1185">Reference proteome</keyword>
<gene>
    <name evidence="7" type="ORF">KSP39_PZI023831</name>
</gene>
<evidence type="ECO:0000256" key="1">
    <source>
        <dbReference type="ARBA" id="ARBA00004173"/>
    </source>
</evidence>
<keyword evidence="3" id="KW-0677">Repeat</keyword>
<evidence type="ECO:0000256" key="3">
    <source>
        <dbReference type="ARBA" id="ARBA00022737"/>
    </source>
</evidence>
<reference evidence="7 8" key="1">
    <citation type="journal article" date="2022" name="Nat. Plants">
        <title>Genomes of leafy and leafless Platanthera orchids illuminate the evolution of mycoheterotrophy.</title>
        <authorList>
            <person name="Li M.H."/>
            <person name="Liu K.W."/>
            <person name="Li Z."/>
            <person name="Lu H.C."/>
            <person name="Ye Q.L."/>
            <person name="Zhang D."/>
            <person name="Wang J.Y."/>
            <person name="Li Y.F."/>
            <person name="Zhong Z.M."/>
            <person name="Liu X."/>
            <person name="Yu X."/>
            <person name="Liu D.K."/>
            <person name="Tu X.D."/>
            <person name="Liu B."/>
            <person name="Hao Y."/>
            <person name="Liao X.Y."/>
            <person name="Jiang Y.T."/>
            <person name="Sun W.H."/>
            <person name="Chen J."/>
            <person name="Chen Y.Q."/>
            <person name="Ai Y."/>
            <person name="Zhai J.W."/>
            <person name="Wu S.S."/>
            <person name="Zhou Z."/>
            <person name="Hsiao Y.Y."/>
            <person name="Wu W.L."/>
            <person name="Chen Y.Y."/>
            <person name="Lin Y.F."/>
            <person name="Hsu J.L."/>
            <person name="Li C.Y."/>
            <person name="Wang Z.W."/>
            <person name="Zhao X."/>
            <person name="Zhong W.Y."/>
            <person name="Ma X.K."/>
            <person name="Ma L."/>
            <person name="Huang J."/>
            <person name="Chen G.Z."/>
            <person name="Huang M.Z."/>
            <person name="Huang L."/>
            <person name="Peng D.H."/>
            <person name="Luo Y.B."/>
            <person name="Zou S.Q."/>
            <person name="Chen S.P."/>
            <person name="Lan S."/>
            <person name="Tsai W.C."/>
            <person name="Van de Peer Y."/>
            <person name="Liu Z.J."/>
        </authorList>
    </citation>
    <scope>NUCLEOTIDE SEQUENCE [LARGE SCALE GENOMIC DNA]</scope>
    <source>
        <strain evidence="7">Lor287</strain>
    </source>
</reference>
<dbReference type="PANTHER" id="PTHR45717:SF8">
    <property type="entry name" value="OS01G0301000 PROTEIN"/>
    <property type="match status" value="1"/>
</dbReference>
<name>A0AAP0ASN1_9ASPA</name>
<dbReference type="InterPro" id="IPR011990">
    <property type="entry name" value="TPR-like_helical_dom_sf"/>
</dbReference>
<comment type="similarity">
    <text evidence="2">Belongs to the PPR family. P subfamily.</text>
</comment>
<comment type="caution">
    <text evidence="7">The sequence shown here is derived from an EMBL/GenBank/DDBJ whole genome shotgun (WGS) entry which is preliminary data.</text>
</comment>
<evidence type="ECO:0000256" key="6">
    <source>
        <dbReference type="PROSITE-ProRule" id="PRU00708"/>
    </source>
</evidence>
<dbReference type="FunFam" id="1.25.40.10:FF:000385">
    <property type="entry name" value="Pentatricopeptide repeat-containing protein mitochondrial"/>
    <property type="match status" value="1"/>
</dbReference>
<dbReference type="AlphaFoldDB" id="A0AAP0ASN1"/>
<dbReference type="Pfam" id="PF13041">
    <property type="entry name" value="PPR_2"/>
    <property type="match status" value="1"/>
</dbReference>
<accession>A0AAP0ASN1</accession>
<keyword evidence="5" id="KW-0496">Mitochondrion</keyword>
<evidence type="ECO:0000256" key="2">
    <source>
        <dbReference type="ARBA" id="ARBA00007626"/>
    </source>
</evidence>
<sequence length="541" mass="62031">MGPRPQFIPEKDYHRGSGRTYCSKNPNPPATPSSMSMAKTAGKLLSWGLPASRRLCASSAPVVSTKVTETEALSEFRPLYRRLSALGATPGGSVEKTMKEWQREGKKVTVPELMSFVRQFRRYKSYKTALELMDWMETDGIKLSSSSHAVRLDLVAKSKGVDEAENYFANLPKISRNHQTYGALLSVYCQGKMPDKAISLYDKMRELNISRNTLTYNNLMTLHMKLGSPEKIHSLYEEMKASSVPPDVFTHCHLMNSFASMNDIDSVESFVREIEKNFQGSLNWCMYTNMASHFIAAGRIEKAESSLKKVEETMDVRDRECYHYLLSMYAGVGNLAEVTRIWKFLKVSFTKTTNKSFMVMFQACIKLDEMDTLKQCYDEWKCNCLSFDIRLPCIVMAAYLRKDMVKEVEYILDNVMERGYGNGIFSWGTFIGYHLRKKEMDLALKSLKFTACCHKPHQWSPKKELVKEFLVCFEEAKDVERAEALCKILKDINCVDMDVYESLLRTYMAAGRKDCALRQRIEEDGFELSAETERLLERVTT</sequence>
<organism evidence="7 8">
    <name type="scientific">Platanthera zijinensis</name>
    <dbReference type="NCBI Taxonomy" id="2320716"/>
    <lineage>
        <taxon>Eukaryota</taxon>
        <taxon>Viridiplantae</taxon>
        <taxon>Streptophyta</taxon>
        <taxon>Embryophyta</taxon>
        <taxon>Tracheophyta</taxon>
        <taxon>Spermatophyta</taxon>
        <taxon>Magnoliopsida</taxon>
        <taxon>Liliopsida</taxon>
        <taxon>Asparagales</taxon>
        <taxon>Orchidaceae</taxon>
        <taxon>Orchidoideae</taxon>
        <taxon>Orchideae</taxon>
        <taxon>Orchidinae</taxon>
        <taxon>Platanthera</taxon>
    </lineage>
</organism>
<dbReference type="Gene3D" id="1.25.40.10">
    <property type="entry name" value="Tetratricopeptide repeat domain"/>
    <property type="match status" value="3"/>
</dbReference>
<dbReference type="InterPro" id="IPR002885">
    <property type="entry name" value="PPR_rpt"/>
</dbReference>
<dbReference type="EMBL" id="JBBWWQ010000021">
    <property type="protein sequence ID" value="KAK8913780.1"/>
    <property type="molecule type" value="Genomic_DNA"/>
</dbReference>
<dbReference type="Proteomes" id="UP001418222">
    <property type="component" value="Unassembled WGS sequence"/>
</dbReference>
<dbReference type="GO" id="GO:0005739">
    <property type="term" value="C:mitochondrion"/>
    <property type="evidence" value="ECO:0007669"/>
    <property type="project" value="UniProtKB-SubCell"/>
</dbReference>
<feature type="repeat" description="PPR" evidence="6">
    <location>
        <begin position="212"/>
        <end position="246"/>
    </location>
</feature>
<comment type="subcellular location">
    <subcellularLocation>
        <location evidence="1">Mitochondrion</location>
    </subcellularLocation>
</comment>
<dbReference type="Pfam" id="PF01535">
    <property type="entry name" value="PPR"/>
    <property type="match status" value="1"/>
</dbReference>
<evidence type="ECO:0000256" key="5">
    <source>
        <dbReference type="ARBA" id="ARBA00023128"/>
    </source>
</evidence>